<accession>A0A6A6IP16</accession>
<dbReference type="Proteomes" id="UP000800094">
    <property type="component" value="Unassembled WGS sequence"/>
</dbReference>
<protein>
    <submittedName>
        <fullName evidence="1">Uncharacterized protein</fullName>
    </submittedName>
</protein>
<organism evidence="1 2">
    <name type="scientific">Trematosphaeria pertusa</name>
    <dbReference type="NCBI Taxonomy" id="390896"/>
    <lineage>
        <taxon>Eukaryota</taxon>
        <taxon>Fungi</taxon>
        <taxon>Dikarya</taxon>
        <taxon>Ascomycota</taxon>
        <taxon>Pezizomycotina</taxon>
        <taxon>Dothideomycetes</taxon>
        <taxon>Pleosporomycetidae</taxon>
        <taxon>Pleosporales</taxon>
        <taxon>Massarineae</taxon>
        <taxon>Trematosphaeriaceae</taxon>
        <taxon>Trematosphaeria</taxon>
    </lineage>
</organism>
<name>A0A6A6IP16_9PLEO</name>
<dbReference type="GeneID" id="54574840"/>
<dbReference type="AlphaFoldDB" id="A0A6A6IP16"/>
<gene>
    <name evidence="1" type="ORF">BU26DRAFT_281228</name>
</gene>
<dbReference type="EMBL" id="ML987193">
    <property type="protein sequence ID" value="KAF2251330.1"/>
    <property type="molecule type" value="Genomic_DNA"/>
</dbReference>
<sequence length="173" mass="19828">MLPASPVVKGEESGGVCQVSRDHGPLVRDSCVAKVIYILCWDLTFTPLIILNLSIHAPRPRYKAFIALSFYFYSQPPAHRHNLEQHDAARRSYPRRPSCARQRCRAQRMPPVLGRRAWYVVRSPLSSCLFFLSQGALRCESHARKSRLPFLQPNPRPSLLFIDLLPFNPHPRT</sequence>
<reference evidence="1" key="1">
    <citation type="journal article" date="2020" name="Stud. Mycol.">
        <title>101 Dothideomycetes genomes: a test case for predicting lifestyles and emergence of pathogens.</title>
        <authorList>
            <person name="Haridas S."/>
            <person name="Albert R."/>
            <person name="Binder M."/>
            <person name="Bloem J."/>
            <person name="Labutti K."/>
            <person name="Salamov A."/>
            <person name="Andreopoulos B."/>
            <person name="Baker S."/>
            <person name="Barry K."/>
            <person name="Bills G."/>
            <person name="Bluhm B."/>
            <person name="Cannon C."/>
            <person name="Castanera R."/>
            <person name="Culley D."/>
            <person name="Daum C."/>
            <person name="Ezra D."/>
            <person name="Gonzalez J."/>
            <person name="Henrissat B."/>
            <person name="Kuo A."/>
            <person name="Liang C."/>
            <person name="Lipzen A."/>
            <person name="Lutzoni F."/>
            <person name="Magnuson J."/>
            <person name="Mondo S."/>
            <person name="Nolan M."/>
            <person name="Ohm R."/>
            <person name="Pangilinan J."/>
            <person name="Park H.-J."/>
            <person name="Ramirez L."/>
            <person name="Alfaro M."/>
            <person name="Sun H."/>
            <person name="Tritt A."/>
            <person name="Yoshinaga Y."/>
            <person name="Zwiers L.-H."/>
            <person name="Turgeon B."/>
            <person name="Goodwin S."/>
            <person name="Spatafora J."/>
            <person name="Crous P."/>
            <person name="Grigoriev I."/>
        </authorList>
    </citation>
    <scope>NUCLEOTIDE SEQUENCE</scope>
    <source>
        <strain evidence="1">CBS 122368</strain>
    </source>
</reference>
<evidence type="ECO:0000313" key="1">
    <source>
        <dbReference type="EMBL" id="KAF2251330.1"/>
    </source>
</evidence>
<proteinExistence type="predicted"/>
<dbReference type="RefSeq" id="XP_033686334.1">
    <property type="nucleotide sequence ID" value="XM_033821510.1"/>
</dbReference>
<keyword evidence="2" id="KW-1185">Reference proteome</keyword>
<evidence type="ECO:0000313" key="2">
    <source>
        <dbReference type="Proteomes" id="UP000800094"/>
    </source>
</evidence>